<sequence length="33" mass="3933">MSCKSRIWMQLREVLESFDLLVFKLPVICNVFS</sequence>
<comment type="caution">
    <text evidence="1">The sequence shown here is derived from an EMBL/GenBank/DDBJ whole genome shotgun (WGS) entry which is preliminary data.</text>
</comment>
<evidence type="ECO:0000313" key="2">
    <source>
        <dbReference type="Proteomes" id="UP001164929"/>
    </source>
</evidence>
<dbReference type="AlphaFoldDB" id="A0AAD6LV77"/>
<protein>
    <submittedName>
        <fullName evidence="1">Uncharacterized protein</fullName>
    </submittedName>
</protein>
<organism evidence="1 2">
    <name type="scientific">Populus alba x Populus x berolinensis</name>
    <dbReference type="NCBI Taxonomy" id="444605"/>
    <lineage>
        <taxon>Eukaryota</taxon>
        <taxon>Viridiplantae</taxon>
        <taxon>Streptophyta</taxon>
        <taxon>Embryophyta</taxon>
        <taxon>Tracheophyta</taxon>
        <taxon>Spermatophyta</taxon>
        <taxon>Magnoliopsida</taxon>
        <taxon>eudicotyledons</taxon>
        <taxon>Gunneridae</taxon>
        <taxon>Pentapetalae</taxon>
        <taxon>rosids</taxon>
        <taxon>fabids</taxon>
        <taxon>Malpighiales</taxon>
        <taxon>Salicaceae</taxon>
        <taxon>Saliceae</taxon>
        <taxon>Populus</taxon>
    </lineage>
</organism>
<evidence type="ECO:0000313" key="1">
    <source>
        <dbReference type="EMBL" id="KAJ6973705.1"/>
    </source>
</evidence>
<dbReference type="Proteomes" id="UP001164929">
    <property type="component" value="Chromosome 14"/>
</dbReference>
<name>A0AAD6LV77_9ROSI</name>
<keyword evidence="2" id="KW-1185">Reference proteome</keyword>
<accession>A0AAD6LV77</accession>
<proteinExistence type="predicted"/>
<dbReference type="EMBL" id="JAQIZT010000014">
    <property type="protein sequence ID" value="KAJ6973705.1"/>
    <property type="molecule type" value="Genomic_DNA"/>
</dbReference>
<reference evidence="1" key="1">
    <citation type="journal article" date="2023" name="Mol. Ecol. Resour.">
        <title>Chromosome-level genome assembly of a triploid poplar Populus alba 'Berolinensis'.</title>
        <authorList>
            <person name="Chen S."/>
            <person name="Yu Y."/>
            <person name="Wang X."/>
            <person name="Wang S."/>
            <person name="Zhang T."/>
            <person name="Zhou Y."/>
            <person name="He R."/>
            <person name="Meng N."/>
            <person name="Wang Y."/>
            <person name="Liu W."/>
            <person name="Liu Z."/>
            <person name="Liu J."/>
            <person name="Guo Q."/>
            <person name="Huang H."/>
            <person name="Sederoff R.R."/>
            <person name="Wang G."/>
            <person name="Qu G."/>
            <person name="Chen S."/>
        </authorList>
    </citation>
    <scope>NUCLEOTIDE SEQUENCE</scope>
    <source>
        <strain evidence="1">SC-2020</strain>
    </source>
</reference>
<gene>
    <name evidence="1" type="ORF">NC653_033903</name>
</gene>